<dbReference type="Proteomes" id="UP001163321">
    <property type="component" value="Chromosome 1"/>
</dbReference>
<comment type="caution">
    <text evidence="1">The sequence shown here is derived from an EMBL/GenBank/DDBJ whole genome shotgun (WGS) entry which is preliminary data.</text>
</comment>
<accession>A0ACC0WV57</accession>
<gene>
    <name evidence="1" type="ORF">PsorP6_002746</name>
</gene>
<protein>
    <submittedName>
        <fullName evidence="1">Uncharacterized protein</fullName>
    </submittedName>
</protein>
<reference evidence="1 2" key="1">
    <citation type="journal article" date="2022" name="bioRxiv">
        <title>The genome of the oomycete Peronosclerospora sorghi, a cosmopolitan pathogen of maize and sorghum, is inflated with dispersed pseudogenes.</title>
        <authorList>
            <person name="Fletcher K."/>
            <person name="Martin F."/>
            <person name="Isakeit T."/>
            <person name="Cavanaugh K."/>
            <person name="Magill C."/>
            <person name="Michelmore R."/>
        </authorList>
    </citation>
    <scope>NUCLEOTIDE SEQUENCE [LARGE SCALE GENOMIC DNA]</scope>
    <source>
        <strain evidence="1">P6</strain>
    </source>
</reference>
<keyword evidence="2" id="KW-1185">Reference proteome</keyword>
<evidence type="ECO:0000313" key="1">
    <source>
        <dbReference type="EMBL" id="KAI9921934.1"/>
    </source>
</evidence>
<sequence length="283" mass="32022">MSTETPRNGEGVAPPREAGPSVYFGQTLLIIRLPSMRNTSLARIVKRLMESTGSRSAKTHLVQYKPFKLYLETLDEQPASVANHTNKKKQKDKKNAAVRSFFKNYDNWEQFKDAVNEHKILHGYATKTQAKRESSAQIKCKADGCSFDITASRKKASLQQIRDRRFKQLFMCPGQIVNAFPHLLPIVAIDGTFIKNTQCKGTLLLATSLDGNNNTVQMAYALVSVEFGSTWDWFLRQLVIPIPQFKSSEITLLSDRETGLLNSVDEILPDNQHVYCLRHICEN</sequence>
<name>A0ACC0WV57_9STRA</name>
<proteinExistence type="predicted"/>
<organism evidence="1 2">
    <name type="scientific">Peronosclerospora sorghi</name>
    <dbReference type="NCBI Taxonomy" id="230839"/>
    <lineage>
        <taxon>Eukaryota</taxon>
        <taxon>Sar</taxon>
        <taxon>Stramenopiles</taxon>
        <taxon>Oomycota</taxon>
        <taxon>Peronosporomycetes</taxon>
        <taxon>Peronosporales</taxon>
        <taxon>Peronosporaceae</taxon>
        <taxon>Peronosclerospora</taxon>
    </lineage>
</organism>
<dbReference type="EMBL" id="CM047580">
    <property type="protein sequence ID" value="KAI9921934.1"/>
    <property type="molecule type" value="Genomic_DNA"/>
</dbReference>
<evidence type="ECO:0000313" key="2">
    <source>
        <dbReference type="Proteomes" id="UP001163321"/>
    </source>
</evidence>